<dbReference type="SUPFAM" id="SSF55315">
    <property type="entry name" value="L30e-like"/>
    <property type="match status" value="1"/>
</dbReference>
<reference evidence="2" key="4">
    <citation type="journal article" date="2022" name="PLoS Pathog.">
        <title>Chromosome-level genome of Schistosoma haematobium underpins genome-wide explorations of molecular variation.</title>
        <authorList>
            <person name="Stroehlein A.J."/>
            <person name="Korhonen P.K."/>
            <person name="Lee V.V."/>
            <person name="Ralph S.A."/>
            <person name="Mentink-Kane M."/>
            <person name="You H."/>
            <person name="McManus D.P."/>
            <person name="Tchuente L.T."/>
            <person name="Stothard J.R."/>
            <person name="Kaur P."/>
            <person name="Dudchenko O."/>
            <person name="Aiden E.L."/>
            <person name="Yang B."/>
            <person name="Yang H."/>
            <person name="Emery A.M."/>
            <person name="Webster B.L."/>
            <person name="Brindley P.J."/>
            <person name="Rollinson D."/>
            <person name="Chang B.C.H."/>
            <person name="Gasser R.B."/>
            <person name="Young N.D."/>
        </authorList>
    </citation>
    <scope>NUCLEOTIDE SEQUENCE</scope>
</reference>
<dbReference type="Gene3D" id="3.30.1330.30">
    <property type="match status" value="1"/>
</dbReference>
<proteinExistence type="predicted"/>
<dbReference type="GeneID" id="24598297"/>
<organism evidence="3">
    <name type="scientific">Schistosoma haematobium</name>
    <name type="common">Blood fluke</name>
    <dbReference type="NCBI Taxonomy" id="6185"/>
    <lineage>
        <taxon>Eukaryota</taxon>
        <taxon>Metazoa</taxon>
        <taxon>Spiralia</taxon>
        <taxon>Lophotrochozoa</taxon>
        <taxon>Platyhelminthes</taxon>
        <taxon>Trematoda</taxon>
        <taxon>Digenea</taxon>
        <taxon>Strigeidida</taxon>
        <taxon>Schistosomatoidea</taxon>
        <taxon>Schistosomatidae</taxon>
        <taxon>Schistosoma</taxon>
    </lineage>
</organism>
<dbReference type="PANTHER" id="PTHR10113">
    <property type="entry name" value="PEPTIDE CHAIN RELEASE FACTOR SUBUNIT 1"/>
    <property type="match status" value="1"/>
</dbReference>
<dbReference type="InterPro" id="IPR004403">
    <property type="entry name" value="Peptide_chain-rel_eRF1/aRF1"/>
</dbReference>
<dbReference type="CTD" id="40240"/>
<reference evidence="2" key="2">
    <citation type="journal article" date="2019" name="Gigascience">
        <title>High-quality Schistosoma haematobium genome achieved by single-molecule and long-range sequencing.</title>
        <authorList>
            <person name="Stroehlein A.J."/>
            <person name="Korhonen P.K."/>
            <person name="Chong T.M."/>
            <person name="Lim Y.L."/>
            <person name="Chan K.G."/>
            <person name="Webster B."/>
            <person name="Rollinson D."/>
            <person name="Brindley P.J."/>
            <person name="Gasser R.B."/>
            <person name="Young N.D."/>
        </authorList>
    </citation>
    <scope>NUCLEOTIDE SEQUENCE</scope>
</reference>
<dbReference type="Pfam" id="PF03465">
    <property type="entry name" value="eRF1_3"/>
    <property type="match status" value="1"/>
</dbReference>
<dbReference type="FunFam" id="3.30.1330.30:FF:000032">
    <property type="entry name" value="Eukaryotic peptide chain release factor subunit 1"/>
    <property type="match status" value="1"/>
</dbReference>
<protein>
    <submittedName>
        <fullName evidence="3">Eukaryotic peptide chain release factor subunit 1</fullName>
    </submittedName>
    <submittedName>
        <fullName evidence="2">Translation termination factor eRF1, variant 2</fullName>
    </submittedName>
</protein>
<evidence type="ECO:0000313" key="2">
    <source>
        <dbReference type="EMBL" id="KAH9585078.1"/>
    </source>
</evidence>
<feature type="domain" description="eRF1" evidence="1">
    <location>
        <begin position="1"/>
        <end position="104"/>
    </location>
</feature>
<keyword evidence="4" id="KW-1185">Reference proteome</keyword>
<sequence>MGAVETLVVWENLSVNRYVLKVPNSEGNRVIHLRPDQETDRRHFIDPATGSDLEILDTQLLLDWLALNYRSFGTTLEIVTDKSQEGAQFVRGFGGIGGILRYQLDFNHLAGGDVDFEDDFNLDDY</sequence>
<evidence type="ECO:0000313" key="3">
    <source>
        <dbReference type="EMBL" id="KGB42195.1"/>
    </source>
</evidence>
<dbReference type="Proteomes" id="UP000471633">
    <property type="component" value="Unassembled WGS sequence"/>
</dbReference>
<dbReference type="InterPro" id="IPR029064">
    <property type="entry name" value="Ribosomal_eL30-like_sf"/>
</dbReference>
<reference evidence="3" key="1">
    <citation type="journal article" date="2012" name="Nat. Genet.">
        <title>Whole-genome sequence of Schistosoma haematobium.</title>
        <authorList>
            <person name="Young N.D."/>
            <person name="Jex A.R."/>
            <person name="Li B."/>
            <person name="Liu S."/>
            <person name="Yang L."/>
            <person name="Xiong Z."/>
            <person name="Li Y."/>
            <person name="Cantacessi C."/>
            <person name="Hall R.S."/>
            <person name="Xu X."/>
            <person name="Chen F."/>
            <person name="Wu X."/>
            <person name="Zerlotini A."/>
            <person name="Oliveira G."/>
            <person name="Hofmann A."/>
            <person name="Zhang G."/>
            <person name="Fang X."/>
            <person name="Kang Y."/>
            <person name="Campbell B.E."/>
            <person name="Loukas A."/>
            <person name="Ranganathan S."/>
            <person name="Rollinson D."/>
            <person name="Rinaldi G."/>
            <person name="Brindley P.J."/>
            <person name="Yang H."/>
            <person name="Wang J."/>
            <person name="Wang J."/>
            <person name="Gasser R.B."/>
        </authorList>
    </citation>
    <scope>NUCLEOTIDE SEQUENCE [LARGE SCALE GENOMIC DNA]</scope>
</reference>
<gene>
    <name evidence="2" type="primary">ERF1</name>
    <name evidence="2" type="ORF">MS3_00006447</name>
    <name evidence="3" type="ORF">MS3_10821</name>
</gene>
<dbReference type="InterPro" id="IPR005142">
    <property type="entry name" value="eRF1_3"/>
</dbReference>
<evidence type="ECO:0000313" key="4">
    <source>
        <dbReference type="Proteomes" id="UP000471633"/>
    </source>
</evidence>
<dbReference type="GO" id="GO:0003747">
    <property type="term" value="F:translation release factor activity"/>
    <property type="evidence" value="ECO:0007669"/>
    <property type="project" value="InterPro"/>
</dbReference>
<dbReference type="AlphaFoldDB" id="A0A095A4D5"/>
<dbReference type="RefSeq" id="XP_051067790.1">
    <property type="nucleotide sequence ID" value="XM_051214605.1"/>
</dbReference>
<reference evidence="2" key="3">
    <citation type="submission" date="2021-06" db="EMBL/GenBank/DDBJ databases">
        <title>Chromosome-level genome assembly for S. haematobium.</title>
        <authorList>
            <person name="Stroehlein A.J."/>
        </authorList>
    </citation>
    <scope>NUCLEOTIDE SEQUENCE</scope>
</reference>
<evidence type="ECO:0000259" key="1">
    <source>
        <dbReference type="Pfam" id="PF03465"/>
    </source>
</evidence>
<dbReference type="EMBL" id="KL252574">
    <property type="protein sequence ID" value="KGB42195.1"/>
    <property type="molecule type" value="Genomic_DNA"/>
</dbReference>
<name>A0A095A4D5_SCHHA</name>
<accession>A0A095A4D5</accession>
<dbReference type="STRING" id="6185.A0A095A4D5"/>
<dbReference type="EMBL" id="AMPZ03000004">
    <property type="protein sequence ID" value="KAH9585078.1"/>
    <property type="molecule type" value="Genomic_DNA"/>
</dbReference>